<reference evidence="1" key="2">
    <citation type="submission" date="2020-05" db="UniProtKB">
        <authorList>
            <consortium name="EnsemblMetazoa"/>
        </authorList>
    </citation>
    <scope>IDENTIFICATION</scope>
    <source>
        <strain evidence="1">maculatus3</strain>
    </source>
</reference>
<evidence type="ECO:0000313" key="1">
    <source>
        <dbReference type="EnsemblMetazoa" id="AMAM012484-PA"/>
    </source>
</evidence>
<accession>A0A182SSF9</accession>
<evidence type="ECO:0000313" key="2">
    <source>
        <dbReference type="Proteomes" id="UP000075901"/>
    </source>
</evidence>
<proteinExistence type="predicted"/>
<dbReference type="VEuPathDB" id="VectorBase:AMAM012484"/>
<name>A0A182SSF9_9DIPT</name>
<protein>
    <submittedName>
        <fullName evidence="1">Uncharacterized protein</fullName>
    </submittedName>
</protein>
<dbReference type="AlphaFoldDB" id="A0A182SSF9"/>
<reference evidence="2" key="1">
    <citation type="submission" date="2013-09" db="EMBL/GenBank/DDBJ databases">
        <title>The Genome Sequence of Anopheles maculatus species B.</title>
        <authorList>
            <consortium name="The Broad Institute Genomics Platform"/>
            <person name="Neafsey D.E."/>
            <person name="Besansky N."/>
            <person name="Howell P."/>
            <person name="Walton C."/>
            <person name="Young S.K."/>
            <person name="Zeng Q."/>
            <person name="Gargeya S."/>
            <person name="Fitzgerald M."/>
            <person name="Haas B."/>
            <person name="Abouelleil A."/>
            <person name="Allen A.W."/>
            <person name="Alvarado L."/>
            <person name="Arachchi H.M."/>
            <person name="Berlin A.M."/>
            <person name="Chapman S.B."/>
            <person name="Gainer-Dewar J."/>
            <person name="Goldberg J."/>
            <person name="Griggs A."/>
            <person name="Gujja S."/>
            <person name="Hansen M."/>
            <person name="Howarth C."/>
            <person name="Imamovic A."/>
            <person name="Ireland A."/>
            <person name="Larimer J."/>
            <person name="McCowan C."/>
            <person name="Murphy C."/>
            <person name="Pearson M."/>
            <person name="Poon T.W."/>
            <person name="Priest M."/>
            <person name="Roberts A."/>
            <person name="Saif S."/>
            <person name="Shea T."/>
            <person name="Sisk P."/>
            <person name="Sykes S."/>
            <person name="Wortman J."/>
            <person name="Nusbaum C."/>
            <person name="Birren B."/>
        </authorList>
    </citation>
    <scope>NUCLEOTIDE SEQUENCE [LARGE SCALE GENOMIC DNA]</scope>
    <source>
        <strain evidence="2">maculatus3</strain>
    </source>
</reference>
<dbReference type="Proteomes" id="UP000075901">
    <property type="component" value="Unassembled WGS sequence"/>
</dbReference>
<keyword evidence="2" id="KW-1185">Reference proteome</keyword>
<dbReference type="EnsemblMetazoa" id="AMAM012484-RA">
    <property type="protein sequence ID" value="AMAM012484-PA"/>
    <property type="gene ID" value="AMAM012484"/>
</dbReference>
<organism evidence="1 2">
    <name type="scientific">Anopheles maculatus</name>
    <dbReference type="NCBI Taxonomy" id="74869"/>
    <lineage>
        <taxon>Eukaryota</taxon>
        <taxon>Metazoa</taxon>
        <taxon>Ecdysozoa</taxon>
        <taxon>Arthropoda</taxon>
        <taxon>Hexapoda</taxon>
        <taxon>Insecta</taxon>
        <taxon>Pterygota</taxon>
        <taxon>Neoptera</taxon>
        <taxon>Endopterygota</taxon>
        <taxon>Diptera</taxon>
        <taxon>Nematocera</taxon>
        <taxon>Culicoidea</taxon>
        <taxon>Culicidae</taxon>
        <taxon>Anophelinae</taxon>
        <taxon>Anopheles</taxon>
        <taxon>Anopheles maculatus group</taxon>
    </lineage>
</organism>
<sequence length="128" mass="13865">MSRYLTAVRAAKVDAGLGTNAQSTAGQQCSAAPSTAPPYRADQHRLCQHGRQQDAKLPDDVQRHVLQGEPMDVRDIGPWPRTRASRHRELATGCVVSCWCISSIPTTSAAAVRHGGTRYRPDDGCGRL</sequence>